<dbReference type="Proteomes" id="UP000035680">
    <property type="component" value="Unassembled WGS sequence"/>
</dbReference>
<feature type="transmembrane region" description="Helical" evidence="1">
    <location>
        <begin position="65"/>
        <end position="85"/>
    </location>
</feature>
<sequence>MFRLTPFSIALFIVQAILSVASLIFVVGSFCKSLNKDFRKADQQDYFQYSLTHIGTWAEHKVPEMFVPTFFIPIATAFPLLRMFIIRNCIRKHLSGVENIILINVTIALYAINGILIHYGTRNISLTKKDTIYIGWYIAASLN</sequence>
<evidence type="ECO:0000313" key="3">
    <source>
        <dbReference type="WBParaSite" id="SVE_1889800.1"/>
    </source>
</evidence>
<keyword evidence="1" id="KW-1133">Transmembrane helix</keyword>
<name>A0A0K0G2F2_STRVS</name>
<organism evidence="2 3">
    <name type="scientific">Strongyloides venezuelensis</name>
    <name type="common">Threadworm</name>
    <dbReference type="NCBI Taxonomy" id="75913"/>
    <lineage>
        <taxon>Eukaryota</taxon>
        <taxon>Metazoa</taxon>
        <taxon>Ecdysozoa</taxon>
        <taxon>Nematoda</taxon>
        <taxon>Chromadorea</taxon>
        <taxon>Rhabditida</taxon>
        <taxon>Tylenchina</taxon>
        <taxon>Panagrolaimomorpha</taxon>
        <taxon>Strongyloidoidea</taxon>
        <taxon>Strongyloididae</taxon>
        <taxon>Strongyloides</taxon>
    </lineage>
</organism>
<dbReference type="AlphaFoldDB" id="A0A0K0G2F2"/>
<evidence type="ECO:0000256" key="1">
    <source>
        <dbReference type="SAM" id="Phobius"/>
    </source>
</evidence>
<keyword evidence="1" id="KW-0472">Membrane</keyword>
<feature type="transmembrane region" description="Helical" evidence="1">
    <location>
        <begin position="97"/>
        <end position="119"/>
    </location>
</feature>
<reference evidence="3" key="2">
    <citation type="submission" date="2015-08" db="UniProtKB">
        <authorList>
            <consortium name="WormBaseParasite"/>
        </authorList>
    </citation>
    <scope>IDENTIFICATION</scope>
</reference>
<protein>
    <submittedName>
        <fullName evidence="3">Dolichyl-P-Glc:Glc(2)Man(9)GlcNAc(2)-PP-dolichol alpha-1,2-glucosyltransferase</fullName>
    </submittedName>
</protein>
<proteinExistence type="predicted"/>
<keyword evidence="2" id="KW-1185">Reference proteome</keyword>
<reference evidence="2" key="1">
    <citation type="submission" date="2014-07" db="EMBL/GenBank/DDBJ databases">
        <authorList>
            <person name="Martin A.A"/>
            <person name="De Silva N."/>
        </authorList>
    </citation>
    <scope>NUCLEOTIDE SEQUENCE</scope>
</reference>
<dbReference type="WBParaSite" id="SVE_1889800.1">
    <property type="protein sequence ID" value="SVE_1889800.1"/>
    <property type="gene ID" value="SVE_1889800"/>
</dbReference>
<keyword evidence="1" id="KW-0812">Transmembrane</keyword>
<accession>A0A0K0G2F2</accession>
<evidence type="ECO:0000313" key="2">
    <source>
        <dbReference type="Proteomes" id="UP000035680"/>
    </source>
</evidence>
<feature type="transmembrane region" description="Helical" evidence="1">
    <location>
        <begin position="7"/>
        <end position="30"/>
    </location>
</feature>